<organism evidence="3 4">
    <name type="scientific">Paenarthrobacter nitroguajacolicus</name>
    <name type="common">Arthrobacter nitroguajacolicus</name>
    <dbReference type="NCBI Taxonomy" id="211146"/>
    <lineage>
        <taxon>Bacteria</taxon>
        <taxon>Bacillati</taxon>
        <taxon>Actinomycetota</taxon>
        <taxon>Actinomycetes</taxon>
        <taxon>Micrococcales</taxon>
        <taxon>Micrococcaceae</taxon>
        <taxon>Paenarthrobacter</taxon>
    </lineage>
</organism>
<accession>A0A558GZN9</accession>
<feature type="region of interest" description="Disordered" evidence="1">
    <location>
        <begin position="321"/>
        <end position="340"/>
    </location>
</feature>
<feature type="region of interest" description="Disordered" evidence="1">
    <location>
        <begin position="295"/>
        <end position="316"/>
    </location>
</feature>
<dbReference type="EMBL" id="VNFK01000008">
    <property type="protein sequence ID" value="TVU62350.1"/>
    <property type="molecule type" value="Genomic_DNA"/>
</dbReference>
<reference evidence="3 4" key="1">
    <citation type="submission" date="2019-07" db="EMBL/GenBank/DDBJ databases">
        <title>Diversity of Bacteria from Kongsfjorden, Arctic.</title>
        <authorList>
            <person name="Yu Y."/>
        </authorList>
    </citation>
    <scope>NUCLEOTIDE SEQUENCE [LARGE SCALE GENOMIC DNA]</scope>
    <source>
        <strain evidence="3 4">SM1928</strain>
    </source>
</reference>
<keyword evidence="2" id="KW-0732">Signal</keyword>
<dbReference type="OrthoDB" id="4947477at2"/>
<proteinExistence type="predicted"/>
<comment type="caution">
    <text evidence="3">The sequence shown here is derived from an EMBL/GenBank/DDBJ whole genome shotgun (WGS) entry which is preliminary data.</text>
</comment>
<evidence type="ECO:0000313" key="4">
    <source>
        <dbReference type="Proteomes" id="UP000316500"/>
    </source>
</evidence>
<gene>
    <name evidence="3" type="ORF">FQP90_11940</name>
</gene>
<protein>
    <submittedName>
        <fullName evidence="3">Uncharacterized protein</fullName>
    </submittedName>
</protein>
<dbReference type="AlphaFoldDB" id="A0A558GZN9"/>
<evidence type="ECO:0000313" key="3">
    <source>
        <dbReference type="EMBL" id="TVU62350.1"/>
    </source>
</evidence>
<evidence type="ECO:0000256" key="2">
    <source>
        <dbReference type="SAM" id="SignalP"/>
    </source>
</evidence>
<feature type="chain" id="PRO_5022207246" evidence="2">
    <location>
        <begin position="35"/>
        <end position="379"/>
    </location>
</feature>
<feature type="signal peptide" evidence="2">
    <location>
        <begin position="1"/>
        <end position="34"/>
    </location>
</feature>
<feature type="region of interest" description="Disordered" evidence="1">
    <location>
        <begin position="359"/>
        <end position="379"/>
    </location>
</feature>
<evidence type="ECO:0000256" key="1">
    <source>
        <dbReference type="SAM" id="MobiDB-lite"/>
    </source>
</evidence>
<dbReference type="Proteomes" id="UP000316500">
    <property type="component" value="Unassembled WGS sequence"/>
</dbReference>
<name>A0A558GZN9_PAENT</name>
<feature type="compositionally biased region" description="Low complexity" evidence="1">
    <location>
        <begin position="295"/>
        <end position="311"/>
    </location>
</feature>
<sequence length="379" mass="36829">MKGSRVFPRATSILRSVMIAGAGTAIWMALSATAASADTGASDNHSLLDYSLRDGVTSSVSSTVSAATGTVKGVATAATSTVGSVAKAAVPPAAASTVSIPVPNVPLPAPVKGVVPAKPISVPVPAVTPIVGQVGGSADEIVATVPVVSQVLPADIAGTVVGTVVAPATRHVDAAVEAAVPPVNDVLAPVGQTPVTDVATPILQPIVDVVDLVPPPVEAVVPPLAPVVPLIPGPGPSVLPVLGGDGQQAASAFETPDQRPVTAHTEQVRAATGQGGVNEVSLLYSISSVLGPTGTVPTAGAGPGADPDAPTEWPADLESVPAGVAGAGSSNSNNGPPSSAAAFLHGAVIIPAESLPGLATAAEEQHPKPVCFDPGSSPD</sequence>